<evidence type="ECO:0000313" key="1">
    <source>
        <dbReference type="EMBL" id="KAK1365891.1"/>
    </source>
</evidence>
<protein>
    <submittedName>
        <fullName evidence="1">Uncharacterized protein</fullName>
    </submittedName>
</protein>
<comment type="caution">
    <text evidence="1">The sequence shown here is derived from an EMBL/GenBank/DDBJ whole genome shotgun (WGS) entry which is preliminary data.</text>
</comment>
<dbReference type="EMBL" id="JAUIZM010000009">
    <property type="protein sequence ID" value="KAK1365891.1"/>
    <property type="molecule type" value="Genomic_DNA"/>
</dbReference>
<reference evidence="1" key="2">
    <citation type="submission" date="2023-05" db="EMBL/GenBank/DDBJ databases">
        <authorList>
            <person name="Schelkunov M.I."/>
        </authorList>
    </citation>
    <scope>NUCLEOTIDE SEQUENCE</scope>
    <source>
        <strain evidence="1">Hsosn_3</strain>
        <tissue evidence="1">Leaf</tissue>
    </source>
</reference>
<dbReference type="AlphaFoldDB" id="A0AAD8HG75"/>
<evidence type="ECO:0000313" key="2">
    <source>
        <dbReference type="Proteomes" id="UP001237642"/>
    </source>
</evidence>
<accession>A0AAD8HG75</accession>
<organism evidence="1 2">
    <name type="scientific">Heracleum sosnowskyi</name>
    <dbReference type="NCBI Taxonomy" id="360622"/>
    <lineage>
        <taxon>Eukaryota</taxon>
        <taxon>Viridiplantae</taxon>
        <taxon>Streptophyta</taxon>
        <taxon>Embryophyta</taxon>
        <taxon>Tracheophyta</taxon>
        <taxon>Spermatophyta</taxon>
        <taxon>Magnoliopsida</taxon>
        <taxon>eudicotyledons</taxon>
        <taxon>Gunneridae</taxon>
        <taxon>Pentapetalae</taxon>
        <taxon>asterids</taxon>
        <taxon>campanulids</taxon>
        <taxon>Apiales</taxon>
        <taxon>Apiaceae</taxon>
        <taxon>Apioideae</taxon>
        <taxon>apioid superclade</taxon>
        <taxon>Tordylieae</taxon>
        <taxon>Tordyliinae</taxon>
        <taxon>Heracleum</taxon>
    </lineage>
</organism>
<name>A0AAD8HG75_9APIA</name>
<keyword evidence="2" id="KW-1185">Reference proteome</keyword>
<gene>
    <name evidence="1" type="ORF">POM88_041452</name>
</gene>
<dbReference type="Proteomes" id="UP001237642">
    <property type="component" value="Unassembled WGS sequence"/>
</dbReference>
<sequence length="100" mass="11156">MDLTYPTNLFGPITLGPPTGLYAVLWGKYKEYKEKEAEEFLEPVKDTNNNNARMMIKDIKANNVEVMQKNEVKTVMSPATFAISAPIPTLPMLAVEAPKP</sequence>
<reference evidence="1" key="1">
    <citation type="submission" date="2023-02" db="EMBL/GenBank/DDBJ databases">
        <title>Genome of toxic invasive species Heracleum sosnowskyi carries increased number of genes despite the absence of recent whole-genome duplications.</title>
        <authorList>
            <person name="Schelkunov M."/>
            <person name="Shtratnikova V."/>
            <person name="Makarenko M."/>
            <person name="Klepikova A."/>
            <person name="Omelchenko D."/>
            <person name="Novikova G."/>
            <person name="Obukhova E."/>
            <person name="Bogdanov V."/>
            <person name="Penin A."/>
            <person name="Logacheva M."/>
        </authorList>
    </citation>
    <scope>NUCLEOTIDE SEQUENCE</scope>
    <source>
        <strain evidence="1">Hsosn_3</strain>
        <tissue evidence="1">Leaf</tissue>
    </source>
</reference>
<proteinExistence type="predicted"/>